<dbReference type="PANTHER" id="PTHR34561">
    <property type="entry name" value="NADH DEHYDROGENASE [UBIQUINONE] 1 ALPHA SUBCOMPLEX ASSEMBLY FACTOR 8"/>
    <property type="match status" value="1"/>
</dbReference>
<evidence type="ECO:0000313" key="1">
    <source>
        <dbReference type="EMBL" id="CAG5126818.1"/>
    </source>
</evidence>
<dbReference type="InterPro" id="IPR034595">
    <property type="entry name" value="NDUFAF8"/>
</dbReference>
<sequence length="57" mass="6300">MKSVTSARKRILQYPEALARCAAQASIYGKCVASKENIGKSNCVKEFEALQECFKNS</sequence>
<gene>
    <name evidence="1" type="ORF">CUNI_LOCUS12376</name>
</gene>
<name>A0A8S3ZF27_9EUPU</name>
<dbReference type="AlphaFoldDB" id="A0A8S3ZF27"/>
<evidence type="ECO:0000313" key="2">
    <source>
        <dbReference type="Proteomes" id="UP000678393"/>
    </source>
</evidence>
<keyword evidence="2" id="KW-1185">Reference proteome</keyword>
<dbReference type="PANTHER" id="PTHR34561:SF1">
    <property type="entry name" value="NADH DEHYDROGENASE [UBIQUINONE] 1 ALPHA SUBCOMPLEX ASSEMBLY FACTOR 8"/>
    <property type="match status" value="1"/>
</dbReference>
<dbReference type="EMBL" id="CAJHNH020002462">
    <property type="protein sequence ID" value="CAG5126818.1"/>
    <property type="molecule type" value="Genomic_DNA"/>
</dbReference>
<protein>
    <recommendedName>
        <fullName evidence="3">NADH dehydrogenase [ubiquinone] 1 alpha subcomplex assembly factor 8</fullName>
    </recommendedName>
</protein>
<feature type="non-terminal residue" evidence="1">
    <location>
        <position position="1"/>
    </location>
</feature>
<evidence type="ECO:0008006" key="3">
    <source>
        <dbReference type="Google" id="ProtNLM"/>
    </source>
</evidence>
<dbReference type="Proteomes" id="UP000678393">
    <property type="component" value="Unassembled WGS sequence"/>
</dbReference>
<dbReference type="GO" id="GO:0005739">
    <property type="term" value="C:mitochondrion"/>
    <property type="evidence" value="ECO:0007669"/>
    <property type="project" value="InterPro"/>
</dbReference>
<comment type="caution">
    <text evidence="1">The sequence shown here is derived from an EMBL/GenBank/DDBJ whole genome shotgun (WGS) entry which is preliminary data.</text>
</comment>
<reference evidence="1" key="1">
    <citation type="submission" date="2021-04" db="EMBL/GenBank/DDBJ databases">
        <authorList>
            <consortium name="Molecular Ecology Group"/>
        </authorList>
    </citation>
    <scope>NUCLEOTIDE SEQUENCE</scope>
</reference>
<organism evidence="1 2">
    <name type="scientific">Candidula unifasciata</name>
    <dbReference type="NCBI Taxonomy" id="100452"/>
    <lineage>
        <taxon>Eukaryota</taxon>
        <taxon>Metazoa</taxon>
        <taxon>Spiralia</taxon>
        <taxon>Lophotrochozoa</taxon>
        <taxon>Mollusca</taxon>
        <taxon>Gastropoda</taxon>
        <taxon>Heterobranchia</taxon>
        <taxon>Euthyneura</taxon>
        <taxon>Panpulmonata</taxon>
        <taxon>Eupulmonata</taxon>
        <taxon>Stylommatophora</taxon>
        <taxon>Helicina</taxon>
        <taxon>Helicoidea</taxon>
        <taxon>Geomitridae</taxon>
        <taxon>Candidula</taxon>
    </lineage>
</organism>
<accession>A0A8S3ZF27</accession>
<dbReference type="OrthoDB" id="3821113at2759"/>
<proteinExistence type="predicted"/>
<dbReference type="GO" id="GO:0032981">
    <property type="term" value="P:mitochondrial respiratory chain complex I assembly"/>
    <property type="evidence" value="ECO:0007669"/>
    <property type="project" value="InterPro"/>
</dbReference>